<proteinExistence type="predicted"/>
<evidence type="ECO:0008006" key="3">
    <source>
        <dbReference type="Google" id="ProtNLM"/>
    </source>
</evidence>
<sequence length="124" mass="13087">MKKSILATLLAGLILVCIYSFTLIHTPPKKVAAKPKTAFACSAGVTNAHVISNDGWTVTIGWTGVNTPHHYDYGGYYKCSVPSISTTVTYGTTITIPYACTGGTLVIRAYCADGSLGGYQTIGF</sequence>
<reference evidence="1 2" key="1">
    <citation type="submission" date="2020-09" db="EMBL/GenBank/DDBJ databases">
        <title>Novel species of Mucilaginibacter isolated from a glacier on the Tibetan Plateau.</title>
        <authorList>
            <person name="Liu Q."/>
            <person name="Xin Y.-H."/>
        </authorList>
    </citation>
    <scope>NUCLEOTIDE SEQUENCE [LARGE SCALE GENOMIC DNA]</scope>
    <source>
        <strain evidence="1 2">CGMCC 1.13878</strain>
    </source>
</reference>
<evidence type="ECO:0000313" key="1">
    <source>
        <dbReference type="EMBL" id="MBD1387607.1"/>
    </source>
</evidence>
<evidence type="ECO:0000313" key="2">
    <source>
        <dbReference type="Proteomes" id="UP000618754"/>
    </source>
</evidence>
<protein>
    <recommendedName>
        <fullName evidence="3">Ig-like domain-containing protein</fullName>
    </recommendedName>
</protein>
<accession>A0ABR7XAM8</accession>
<keyword evidence="2" id="KW-1185">Reference proteome</keyword>
<name>A0ABR7XAM8_9SPHI</name>
<gene>
    <name evidence="1" type="ORF">IDJ75_20145</name>
</gene>
<comment type="caution">
    <text evidence="1">The sequence shown here is derived from an EMBL/GenBank/DDBJ whole genome shotgun (WGS) entry which is preliminary data.</text>
</comment>
<organism evidence="1 2">
    <name type="scientific">Mucilaginibacter rigui</name>
    <dbReference type="NCBI Taxonomy" id="534635"/>
    <lineage>
        <taxon>Bacteria</taxon>
        <taxon>Pseudomonadati</taxon>
        <taxon>Bacteroidota</taxon>
        <taxon>Sphingobacteriia</taxon>
        <taxon>Sphingobacteriales</taxon>
        <taxon>Sphingobacteriaceae</taxon>
        <taxon>Mucilaginibacter</taxon>
    </lineage>
</organism>
<dbReference type="RefSeq" id="WP_191177453.1">
    <property type="nucleotide sequence ID" value="NZ_JACWMW010000007.1"/>
</dbReference>
<dbReference type="EMBL" id="JACWMW010000007">
    <property type="protein sequence ID" value="MBD1387607.1"/>
    <property type="molecule type" value="Genomic_DNA"/>
</dbReference>
<dbReference type="Proteomes" id="UP000618754">
    <property type="component" value="Unassembled WGS sequence"/>
</dbReference>